<reference evidence="2 3" key="1">
    <citation type="journal article" date="2012" name="Sci. Rep.">
        <title>Genomic perspectives on the evolution of fungal entomopathogenicity in Beauveria bassiana.</title>
        <authorList>
            <person name="Xiao G."/>
            <person name="Ying S.H."/>
            <person name="Zheng P."/>
            <person name="Wang Z.L."/>
            <person name="Zhang S."/>
            <person name="Xie X.Q."/>
            <person name="Shang Y."/>
            <person name="St Leger R.J."/>
            <person name="Zhao G.P."/>
            <person name="Wang C."/>
            <person name="Feng M.G."/>
        </authorList>
    </citation>
    <scope>NUCLEOTIDE SEQUENCE [LARGE SCALE GENOMIC DNA]</scope>
    <source>
        <strain evidence="2 3">ARSEF 2860</strain>
    </source>
</reference>
<dbReference type="GeneID" id="19892896"/>
<dbReference type="OrthoDB" id="4611802at2759"/>
<name>J4UFA8_BEAB2</name>
<feature type="signal peptide" evidence="1">
    <location>
        <begin position="1"/>
        <end position="20"/>
    </location>
</feature>
<evidence type="ECO:0000256" key="1">
    <source>
        <dbReference type="SAM" id="SignalP"/>
    </source>
</evidence>
<protein>
    <submittedName>
        <fullName evidence="2">Uncharacterized protein</fullName>
    </submittedName>
</protein>
<dbReference type="AlphaFoldDB" id="J4UFA8"/>
<organism evidence="2 3">
    <name type="scientific">Beauveria bassiana (strain ARSEF 2860)</name>
    <name type="common">White muscardine disease fungus</name>
    <name type="synonym">Tritirachium shiotae</name>
    <dbReference type="NCBI Taxonomy" id="655819"/>
    <lineage>
        <taxon>Eukaryota</taxon>
        <taxon>Fungi</taxon>
        <taxon>Dikarya</taxon>
        <taxon>Ascomycota</taxon>
        <taxon>Pezizomycotina</taxon>
        <taxon>Sordariomycetes</taxon>
        <taxon>Hypocreomycetidae</taxon>
        <taxon>Hypocreales</taxon>
        <taxon>Cordycipitaceae</taxon>
        <taxon>Beauveria</taxon>
    </lineage>
</organism>
<keyword evidence="1" id="KW-0732">Signal</keyword>
<feature type="chain" id="PRO_5003780526" evidence="1">
    <location>
        <begin position="21"/>
        <end position="84"/>
    </location>
</feature>
<dbReference type="InParanoid" id="J4UFA8"/>
<dbReference type="EMBL" id="JH725221">
    <property type="protein sequence ID" value="EJP61182.1"/>
    <property type="molecule type" value="Genomic_DNA"/>
</dbReference>
<accession>J4UFA8</accession>
<dbReference type="Proteomes" id="UP000002762">
    <property type="component" value="Unassembled WGS sequence"/>
</dbReference>
<dbReference type="RefSeq" id="XP_008603203.1">
    <property type="nucleotide sequence ID" value="XM_008604981.1"/>
</dbReference>
<gene>
    <name evidence="2" type="ORF">BBA_09884</name>
</gene>
<sequence length="84" mass="9144">MKLYVILLAGLAAASVDVDAESAAARCKPATYRCDPHRNGWNVCNTSGEWVIGGKCPWRTVCWFDRRNGSPYCIPPGGKEASDL</sequence>
<evidence type="ECO:0000313" key="3">
    <source>
        <dbReference type="Proteomes" id="UP000002762"/>
    </source>
</evidence>
<proteinExistence type="predicted"/>
<dbReference type="HOGENOM" id="CLU_186261_0_0_1"/>
<keyword evidence="3" id="KW-1185">Reference proteome</keyword>
<evidence type="ECO:0000313" key="2">
    <source>
        <dbReference type="EMBL" id="EJP61182.1"/>
    </source>
</evidence>